<reference evidence="1 2" key="1">
    <citation type="submission" date="2019-05" db="EMBL/GenBank/DDBJ databases">
        <title>Burkholderia sp. DHOD12, isolated from subtropical forest soil.</title>
        <authorList>
            <person name="Gao Z.-H."/>
            <person name="Qiu L.-H."/>
        </authorList>
    </citation>
    <scope>NUCLEOTIDE SEQUENCE [LARGE SCALE GENOMIC DNA]</scope>
    <source>
        <strain evidence="1 2">DHOD12</strain>
    </source>
</reference>
<accession>A0A4P8IJG7</accession>
<dbReference type="OrthoDB" id="9037938at2"/>
<organism evidence="1 2">
    <name type="scientific">Trinickia violacea</name>
    <dbReference type="NCBI Taxonomy" id="2571746"/>
    <lineage>
        <taxon>Bacteria</taxon>
        <taxon>Pseudomonadati</taxon>
        <taxon>Pseudomonadota</taxon>
        <taxon>Betaproteobacteria</taxon>
        <taxon>Burkholderiales</taxon>
        <taxon>Burkholderiaceae</taxon>
        <taxon>Trinickia</taxon>
    </lineage>
</organism>
<dbReference type="RefSeq" id="WP_137331178.1">
    <property type="nucleotide sequence ID" value="NZ_CP040077.1"/>
</dbReference>
<proteinExistence type="predicted"/>
<gene>
    <name evidence="1" type="ORF">FAZ95_03530</name>
</gene>
<dbReference type="KEGG" id="tvl:FAZ95_03530"/>
<dbReference type="Proteomes" id="UP000298656">
    <property type="component" value="Chromosome 1"/>
</dbReference>
<dbReference type="AlphaFoldDB" id="A0A4P8IJG7"/>
<protein>
    <submittedName>
        <fullName evidence="1">Uncharacterized protein</fullName>
    </submittedName>
</protein>
<dbReference type="EMBL" id="CP040077">
    <property type="protein sequence ID" value="QCP48336.1"/>
    <property type="molecule type" value="Genomic_DNA"/>
</dbReference>
<keyword evidence="2" id="KW-1185">Reference proteome</keyword>
<sequence length="101" mass="11193">METLLADTSTDVEVVARELDLSDEMRERLRRALDRLGCAQRVLEATDGRLEENAPDERAFNGRAAMEPVGGAVKLLAEGWPQDYPEGAVEWLLLQDLGGPR</sequence>
<evidence type="ECO:0000313" key="2">
    <source>
        <dbReference type="Proteomes" id="UP000298656"/>
    </source>
</evidence>
<name>A0A4P8IJG7_9BURK</name>
<evidence type="ECO:0000313" key="1">
    <source>
        <dbReference type="EMBL" id="QCP48336.1"/>
    </source>
</evidence>